<dbReference type="OrthoDB" id="9792935at2"/>
<dbReference type="RefSeq" id="WP_111348674.1">
    <property type="nucleotide sequence ID" value="NZ_QHHQ01000004.1"/>
</dbReference>
<dbReference type="EMBL" id="QHHQ01000004">
    <property type="protein sequence ID" value="RAI00093.1"/>
    <property type="molecule type" value="Genomic_DNA"/>
</dbReference>
<evidence type="ECO:0000259" key="2">
    <source>
        <dbReference type="Pfam" id="PF22725"/>
    </source>
</evidence>
<dbReference type="Gene3D" id="3.40.50.720">
    <property type="entry name" value="NAD(P)-binding Rossmann-like Domain"/>
    <property type="match status" value="1"/>
</dbReference>
<sequence length="332" mass="34617">MPAATQLAIVGLGRWGKVLVDSVQNKSETVRFVAAVSRDPARIAADAAERGLTTYDNLDAALADPAVEGIVLASPHSLHAEQIATCVAAGKPVLVEKPFTLTRATAAEALGKAADAGVLVTSAHNRRFLTPITRLKAMLDAGELGTLLHLETNFSSNVVGRYSADHWRVAPGESPAGGLAGSGIHHIDGIIFLAGPISEVFAVSCQRVHEVPLDDTTVVTMRLASGATASLLMITATTPTFRIVAYGTKGKAEINGDAAKRGTETMVVTALDGTETRHEFEAFDIERAEVEAFAASIRDGAPAQVPAADILNGIAAFEAVPRSAETGQPIKL</sequence>
<dbReference type="InterPro" id="IPR000683">
    <property type="entry name" value="Gfo/Idh/MocA-like_OxRdtase_N"/>
</dbReference>
<dbReference type="InterPro" id="IPR055170">
    <property type="entry name" value="GFO_IDH_MocA-like_dom"/>
</dbReference>
<gene>
    <name evidence="3" type="ORF">DLJ53_20465</name>
</gene>
<keyword evidence="4" id="KW-1185">Reference proteome</keyword>
<evidence type="ECO:0000259" key="1">
    <source>
        <dbReference type="Pfam" id="PF01408"/>
    </source>
</evidence>
<evidence type="ECO:0000313" key="4">
    <source>
        <dbReference type="Proteomes" id="UP000249590"/>
    </source>
</evidence>
<dbReference type="PANTHER" id="PTHR43377:SF1">
    <property type="entry name" value="BILIVERDIN REDUCTASE A"/>
    <property type="match status" value="1"/>
</dbReference>
<dbReference type="SUPFAM" id="SSF55347">
    <property type="entry name" value="Glyceraldehyde-3-phosphate dehydrogenase-like, C-terminal domain"/>
    <property type="match status" value="1"/>
</dbReference>
<dbReference type="SUPFAM" id="SSF51735">
    <property type="entry name" value="NAD(P)-binding Rossmann-fold domains"/>
    <property type="match status" value="1"/>
</dbReference>
<protein>
    <submittedName>
        <fullName evidence="3">Gfo/Idh/MocA family oxidoreductase</fullName>
    </submittedName>
</protein>
<dbReference type="PANTHER" id="PTHR43377">
    <property type="entry name" value="BILIVERDIN REDUCTASE A"/>
    <property type="match status" value="1"/>
</dbReference>
<feature type="domain" description="Gfo/Idh/MocA-like oxidoreductase N-terminal" evidence="1">
    <location>
        <begin position="7"/>
        <end position="123"/>
    </location>
</feature>
<organism evidence="3 4">
    <name type="scientific">Acuticoccus sediminis</name>
    <dbReference type="NCBI Taxonomy" id="2184697"/>
    <lineage>
        <taxon>Bacteria</taxon>
        <taxon>Pseudomonadati</taxon>
        <taxon>Pseudomonadota</taxon>
        <taxon>Alphaproteobacteria</taxon>
        <taxon>Hyphomicrobiales</taxon>
        <taxon>Amorphaceae</taxon>
        <taxon>Acuticoccus</taxon>
    </lineage>
</organism>
<dbReference type="InterPro" id="IPR036291">
    <property type="entry name" value="NAD(P)-bd_dom_sf"/>
</dbReference>
<evidence type="ECO:0000313" key="3">
    <source>
        <dbReference type="EMBL" id="RAI00093.1"/>
    </source>
</evidence>
<name>A0A8B2NRV7_9HYPH</name>
<dbReference type="AlphaFoldDB" id="A0A8B2NRV7"/>
<reference evidence="3 4" key="1">
    <citation type="submission" date="2018-05" db="EMBL/GenBank/DDBJ databases">
        <title>Acuticoccus sediminis sp. nov., isolated from deep-sea sediment of Indian Ocean.</title>
        <authorList>
            <person name="Liu X."/>
            <person name="Lai Q."/>
            <person name="Du Y."/>
            <person name="Sun F."/>
            <person name="Zhang X."/>
            <person name="Wang S."/>
            <person name="Shao Z."/>
        </authorList>
    </citation>
    <scope>NUCLEOTIDE SEQUENCE [LARGE SCALE GENOMIC DNA]</scope>
    <source>
        <strain evidence="3 4">PTG4-2</strain>
    </source>
</reference>
<accession>A0A8B2NRV7</accession>
<dbReference type="GO" id="GO:0000166">
    <property type="term" value="F:nucleotide binding"/>
    <property type="evidence" value="ECO:0007669"/>
    <property type="project" value="InterPro"/>
</dbReference>
<dbReference type="InterPro" id="IPR051450">
    <property type="entry name" value="Gfo/Idh/MocA_Oxidoreductases"/>
</dbReference>
<dbReference type="Gene3D" id="3.30.360.10">
    <property type="entry name" value="Dihydrodipicolinate Reductase, domain 2"/>
    <property type="match status" value="1"/>
</dbReference>
<proteinExistence type="predicted"/>
<dbReference type="Proteomes" id="UP000249590">
    <property type="component" value="Unassembled WGS sequence"/>
</dbReference>
<dbReference type="Pfam" id="PF22725">
    <property type="entry name" value="GFO_IDH_MocA_C3"/>
    <property type="match status" value="1"/>
</dbReference>
<feature type="domain" description="GFO/IDH/MocA-like oxidoreductase" evidence="2">
    <location>
        <begin position="133"/>
        <end position="252"/>
    </location>
</feature>
<comment type="caution">
    <text evidence="3">The sequence shown here is derived from an EMBL/GenBank/DDBJ whole genome shotgun (WGS) entry which is preliminary data.</text>
</comment>
<dbReference type="Pfam" id="PF01408">
    <property type="entry name" value="GFO_IDH_MocA"/>
    <property type="match status" value="1"/>
</dbReference>